<keyword evidence="8" id="KW-1185">Reference proteome</keyword>
<sequence>MIKKITTGKHAGYYSIRIQPMNKVTGKRESWPIQYAKTKNEAKAIERKMWADYEDGYNYGDANDVFSESFEKYVKQRHSEMSWSPVTYKAWNYSVKVFKEYFPKTKIKDIDQRTVNRFAHQYVLDHHSGISKTSVIARRLVHMRHFFNTLVGHSVSVNPVPERPLNVFFRESEFSTKRKRYLFNNEELRLIKQFIQSELVKDNITSWGTKLAIWIDLETGMRPGEIQALRFENLVINEGYPTFKIDDSWSDNSKKFSGSLKSRPHGAYRYCLPVSQELADFFDEYHQRQTKFLKNHDMTNPRNLVFLNLHDYKACSTMIPITQHSMNDMLKHICQEIGIDPDNEQLSMYSFRHTICTKLANKPGISYPWAAARMGHTLEMFMHTYVKTDRDREQQMMVT</sequence>
<dbReference type="HOGENOM" id="CLU_670477_0_0_9"/>
<dbReference type="AlphaFoldDB" id="A0A0D4CMS2"/>
<dbReference type="OrthoDB" id="2299463at2"/>
<dbReference type="GO" id="GO:0003677">
    <property type="term" value="F:DNA binding"/>
    <property type="evidence" value="ECO:0007669"/>
    <property type="project" value="UniProtKB-UniRule"/>
</dbReference>
<dbReference type="InterPro" id="IPR002104">
    <property type="entry name" value="Integrase_catalytic"/>
</dbReference>
<reference evidence="7 8" key="1">
    <citation type="journal article" date="2012" name="J. Bacteriol.">
        <title>Genome sequence of Lactobacillus mucosae LM1, isolated from piglet feces.</title>
        <authorList>
            <person name="Lee J.H."/>
            <person name="Valeriano V.D."/>
            <person name="Shin Y.R."/>
            <person name="Chae J.P."/>
            <person name="Kim G.B."/>
            <person name="Ham J.S."/>
            <person name="Chun J."/>
            <person name="Kang D.K."/>
        </authorList>
    </citation>
    <scope>NUCLEOTIDE SEQUENCE [LARGE SCALE GENOMIC DNA]</scope>
    <source>
        <strain evidence="7 8">LM1</strain>
    </source>
</reference>
<evidence type="ECO:0000256" key="2">
    <source>
        <dbReference type="ARBA" id="ARBA00023125"/>
    </source>
</evidence>
<dbReference type="InterPro" id="IPR013762">
    <property type="entry name" value="Integrase-like_cat_sf"/>
</dbReference>
<dbReference type="GO" id="GO:0015074">
    <property type="term" value="P:DNA integration"/>
    <property type="evidence" value="ECO:0007669"/>
    <property type="project" value="InterPro"/>
</dbReference>
<dbReference type="PANTHER" id="PTHR30349">
    <property type="entry name" value="PHAGE INTEGRASE-RELATED"/>
    <property type="match status" value="1"/>
</dbReference>
<keyword evidence="2 4" id="KW-0238">DNA-binding</keyword>
<dbReference type="EMBL" id="CP011013">
    <property type="protein sequence ID" value="AJT51215.1"/>
    <property type="molecule type" value="Genomic_DNA"/>
</dbReference>
<dbReference type="InterPro" id="IPR011010">
    <property type="entry name" value="DNA_brk_join_enz"/>
</dbReference>
<dbReference type="SUPFAM" id="SSF56349">
    <property type="entry name" value="DNA breaking-rejoining enzymes"/>
    <property type="match status" value="1"/>
</dbReference>
<dbReference type="Gene3D" id="1.10.443.10">
    <property type="entry name" value="Intergrase catalytic core"/>
    <property type="match status" value="1"/>
</dbReference>
<comment type="similarity">
    <text evidence="1">Belongs to the 'phage' integrase family.</text>
</comment>
<evidence type="ECO:0000259" key="5">
    <source>
        <dbReference type="PROSITE" id="PS51898"/>
    </source>
</evidence>
<evidence type="ECO:0000256" key="3">
    <source>
        <dbReference type="ARBA" id="ARBA00023172"/>
    </source>
</evidence>
<dbReference type="InterPro" id="IPR010998">
    <property type="entry name" value="Integrase_recombinase_N"/>
</dbReference>
<evidence type="ECO:0000313" key="8">
    <source>
        <dbReference type="Proteomes" id="UP000003645"/>
    </source>
</evidence>
<protein>
    <submittedName>
        <fullName evidence="7">Integrase</fullName>
    </submittedName>
</protein>
<evidence type="ECO:0000256" key="4">
    <source>
        <dbReference type="PROSITE-ProRule" id="PRU01248"/>
    </source>
</evidence>
<dbReference type="PROSITE" id="PS51900">
    <property type="entry name" value="CB"/>
    <property type="match status" value="1"/>
</dbReference>
<evidence type="ECO:0000313" key="7">
    <source>
        <dbReference type="EMBL" id="AJT51215.1"/>
    </source>
</evidence>
<dbReference type="RefSeq" id="WP_006499657.1">
    <property type="nucleotide sequence ID" value="NZ_CP011013.1"/>
</dbReference>
<accession>A0A0D4CMS2</accession>
<keyword evidence="3" id="KW-0233">DNA recombination</keyword>
<dbReference type="KEGG" id="lmu:LBLM1_09760"/>
<evidence type="ECO:0000256" key="1">
    <source>
        <dbReference type="ARBA" id="ARBA00008857"/>
    </source>
</evidence>
<dbReference type="InterPro" id="IPR044068">
    <property type="entry name" value="CB"/>
</dbReference>
<dbReference type="Proteomes" id="UP000003645">
    <property type="component" value="Chromosome"/>
</dbReference>
<name>A0A0D4CMS2_LIMMU</name>
<feature type="domain" description="Core-binding (CB)" evidence="6">
    <location>
        <begin position="64"/>
        <end position="151"/>
    </location>
</feature>
<dbReference type="PANTHER" id="PTHR30349:SF41">
    <property type="entry name" value="INTEGRASE_RECOMBINASE PROTEIN MJ0367-RELATED"/>
    <property type="match status" value="1"/>
</dbReference>
<dbReference type="GO" id="GO:0006310">
    <property type="term" value="P:DNA recombination"/>
    <property type="evidence" value="ECO:0007669"/>
    <property type="project" value="UniProtKB-KW"/>
</dbReference>
<dbReference type="PROSITE" id="PS51898">
    <property type="entry name" value="TYR_RECOMBINASE"/>
    <property type="match status" value="1"/>
</dbReference>
<dbReference type="Pfam" id="PF00589">
    <property type="entry name" value="Phage_integrase"/>
    <property type="match status" value="1"/>
</dbReference>
<dbReference type="STRING" id="1130798.LBLM1_09760"/>
<organism evidence="7 8">
    <name type="scientific">Limosilactobacillus mucosae LM1</name>
    <dbReference type="NCBI Taxonomy" id="1130798"/>
    <lineage>
        <taxon>Bacteria</taxon>
        <taxon>Bacillati</taxon>
        <taxon>Bacillota</taxon>
        <taxon>Bacilli</taxon>
        <taxon>Lactobacillales</taxon>
        <taxon>Lactobacillaceae</taxon>
        <taxon>Limosilactobacillus</taxon>
    </lineage>
</organism>
<evidence type="ECO:0000259" key="6">
    <source>
        <dbReference type="PROSITE" id="PS51900"/>
    </source>
</evidence>
<proteinExistence type="inferred from homology"/>
<dbReference type="InterPro" id="IPR050090">
    <property type="entry name" value="Tyrosine_recombinase_XerCD"/>
</dbReference>
<dbReference type="Gene3D" id="1.10.150.130">
    <property type="match status" value="1"/>
</dbReference>
<gene>
    <name evidence="7" type="ORF">LBLM1_09760</name>
</gene>
<feature type="domain" description="Tyr recombinase" evidence="5">
    <location>
        <begin position="177"/>
        <end position="398"/>
    </location>
</feature>